<dbReference type="Gene3D" id="1.20.120.1870">
    <property type="entry name" value="Fic/DOC protein, Fido domain"/>
    <property type="match status" value="1"/>
</dbReference>
<evidence type="ECO:0000259" key="1">
    <source>
        <dbReference type="PROSITE" id="PS51459"/>
    </source>
</evidence>
<comment type="caution">
    <text evidence="2">The sequence shown here is derived from an EMBL/GenBank/DDBJ whole genome shotgun (WGS) entry which is preliminary data.</text>
</comment>
<dbReference type="InterPro" id="IPR006440">
    <property type="entry name" value="Doc"/>
</dbReference>
<protein>
    <submittedName>
        <fullName evidence="2">Toxin Doc</fullName>
    </submittedName>
</protein>
<evidence type="ECO:0000313" key="2">
    <source>
        <dbReference type="EMBL" id="PRR80039.1"/>
    </source>
</evidence>
<sequence length="124" mass="14073">MKYISLEYIIKLHDKMIDITGGAKGIRNIELLKSSIENSKATFGGEDLYPTAESKCANSCFNIIKNHAFVDCNKRTGIYVMLMLLEYNNIKLEFTQKELVDLGVDIASGKLNQKDIISWIENHK</sequence>
<dbReference type="PIRSF" id="PIRSF018297">
    <property type="entry name" value="Doc"/>
    <property type="match status" value="1"/>
</dbReference>
<keyword evidence="3" id="KW-1185">Reference proteome</keyword>
<dbReference type="PROSITE" id="PS51459">
    <property type="entry name" value="FIDO"/>
    <property type="match status" value="1"/>
</dbReference>
<dbReference type="AlphaFoldDB" id="A0A2T0B825"/>
<dbReference type="RefSeq" id="WP_106010923.1">
    <property type="nucleotide sequence ID" value="NZ_PVXP01000090.1"/>
</dbReference>
<dbReference type="GO" id="GO:0016301">
    <property type="term" value="F:kinase activity"/>
    <property type="evidence" value="ECO:0007669"/>
    <property type="project" value="InterPro"/>
</dbReference>
<dbReference type="EMBL" id="PVXP01000090">
    <property type="protein sequence ID" value="PRR80039.1"/>
    <property type="molecule type" value="Genomic_DNA"/>
</dbReference>
<name>A0A2T0B825_9CLOT</name>
<dbReference type="Pfam" id="PF02661">
    <property type="entry name" value="Fic"/>
    <property type="match status" value="1"/>
</dbReference>
<dbReference type="InterPro" id="IPR003812">
    <property type="entry name" value="Fido"/>
</dbReference>
<dbReference type="PANTHER" id="PTHR39426:SF1">
    <property type="entry name" value="HOMOLOGY TO DEATH-ON-CURING PROTEIN OF PHAGE P1"/>
    <property type="match status" value="1"/>
</dbReference>
<gene>
    <name evidence="2" type="primary">doc_1</name>
    <name evidence="2" type="ORF">CLLU_33810</name>
</gene>
<feature type="domain" description="Fido" evidence="1">
    <location>
        <begin position="4"/>
        <end position="122"/>
    </location>
</feature>
<dbReference type="OrthoDB" id="9802752at2"/>
<dbReference type="NCBIfam" id="TIGR01550">
    <property type="entry name" value="DOC_P1"/>
    <property type="match status" value="1"/>
</dbReference>
<organism evidence="2 3">
    <name type="scientific">Clostridium luticellarii</name>
    <dbReference type="NCBI Taxonomy" id="1691940"/>
    <lineage>
        <taxon>Bacteria</taxon>
        <taxon>Bacillati</taxon>
        <taxon>Bacillota</taxon>
        <taxon>Clostridia</taxon>
        <taxon>Eubacteriales</taxon>
        <taxon>Clostridiaceae</taxon>
        <taxon>Clostridium</taxon>
    </lineage>
</organism>
<reference evidence="2 3" key="1">
    <citation type="submission" date="2018-03" db="EMBL/GenBank/DDBJ databases">
        <title>Genome sequence of Clostridium luticellarii DSM 29923.</title>
        <authorList>
            <person name="Poehlein A."/>
            <person name="Daniel R."/>
        </authorList>
    </citation>
    <scope>NUCLEOTIDE SEQUENCE [LARGE SCALE GENOMIC DNA]</scope>
    <source>
        <strain evidence="2 3">DSM 29923</strain>
    </source>
</reference>
<evidence type="ECO:0000313" key="3">
    <source>
        <dbReference type="Proteomes" id="UP000237798"/>
    </source>
</evidence>
<dbReference type="PANTHER" id="PTHR39426">
    <property type="entry name" value="HOMOLOGY TO DEATH-ON-CURING PROTEIN OF PHAGE P1"/>
    <property type="match status" value="1"/>
</dbReference>
<accession>A0A2T0B825</accession>
<dbReference type="Proteomes" id="UP000237798">
    <property type="component" value="Unassembled WGS sequence"/>
</dbReference>
<proteinExistence type="predicted"/>
<dbReference type="InterPro" id="IPR053737">
    <property type="entry name" value="Type_II_TA_Toxin"/>
</dbReference>